<evidence type="ECO:0000256" key="10">
    <source>
        <dbReference type="ARBA" id="ARBA00023012"/>
    </source>
</evidence>
<feature type="transmembrane region" description="Helical" evidence="12">
    <location>
        <begin position="303"/>
        <end position="323"/>
    </location>
</feature>
<reference evidence="15 16" key="1">
    <citation type="submission" date="2018-11" db="EMBL/GenBank/DDBJ databases">
        <title>Genomic Encyclopedia of Type Strains, Phase IV (KMG-IV): sequencing the most valuable type-strain genomes for metagenomic binning, comparative biology and taxonomic classification.</title>
        <authorList>
            <person name="Goeker M."/>
        </authorList>
    </citation>
    <scope>NUCLEOTIDE SEQUENCE [LARGE SCALE GENOMIC DNA]</scope>
    <source>
        <strain evidence="15 16">DSM 26537</strain>
    </source>
</reference>
<dbReference type="PROSITE" id="PS50885">
    <property type="entry name" value="HAMP"/>
    <property type="match status" value="1"/>
</dbReference>
<dbReference type="InterPro" id="IPR003594">
    <property type="entry name" value="HATPase_dom"/>
</dbReference>
<evidence type="ECO:0000256" key="5">
    <source>
        <dbReference type="ARBA" id="ARBA00022553"/>
    </source>
</evidence>
<evidence type="ECO:0000256" key="6">
    <source>
        <dbReference type="ARBA" id="ARBA00022679"/>
    </source>
</evidence>
<dbReference type="SUPFAM" id="SSF158472">
    <property type="entry name" value="HAMP domain-like"/>
    <property type="match status" value="1"/>
</dbReference>
<dbReference type="InterPro" id="IPR005467">
    <property type="entry name" value="His_kinase_dom"/>
</dbReference>
<dbReference type="InterPro" id="IPR036890">
    <property type="entry name" value="HATPase_C_sf"/>
</dbReference>
<dbReference type="AlphaFoldDB" id="A0A3N1XYP3"/>
<sequence>MMKRMFQNIVEKILRTYRKRSIRFMISVSFSVSAVIAMLLVGVSLYLRFVAQVNTIIQEDNQNIIEQVNRNLDSYLRNMMKVSDSLYYDVIKNVDLTEESIYEEMNLLYQTNSSAIENIAVFDKDGELLEVVPLANLKPSINMKETLWFKNAMKKTENMNFSTPSVQNLFYTADYQYKWIISLSRTIEITKGKEIEQGVLLIDMKFSGIEQILDRAKLGNDGYVYLIDSDGEIIYHPRQQLIYSDIIKENNLIATTYKDGNCTEKFQGEERVITVKTVGYTGWKIIAVTPQKAIELNYIQTTVFAMLIIAFTIFIIVLLNIFISTRISDPIKELEQSVKKLENGYMDEDIYIGGSYEIEHLGKTIRKMVEQMKKLMNDVVNEHESKRKSELDALQSQINPHFLYNTLDAIVWMVENEKQSDAVRMVTSLARLFRISLSKGKNIIPVKDELEHVKNYLLIQQMRYKNKFKFEVNSQEEVNNLATIKLVIQPLVENAIYHGMEFMDGDGEITVTAFLKEEELYIEVRDNGLGMPKETVDKLLEDNHASKGTGSGIGLKNVQERIQLYFGEQYGLIIDSEPDEGTAITVHIPKRQMEEGGKV</sequence>
<dbReference type="InterPro" id="IPR004358">
    <property type="entry name" value="Sig_transdc_His_kin-like_C"/>
</dbReference>
<keyword evidence="11 12" id="KW-0472">Membrane</keyword>
<gene>
    <name evidence="15" type="ORF">EDD66_101322</name>
</gene>
<organism evidence="15 16">
    <name type="scientific">Mobilisporobacter senegalensis</name>
    <dbReference type="NCBI Taxonomy" id="1329262"/>
    <lineage>
        <taxon>Bacteria</taxon>
        <taxon>Bacillati</taxon>
        <taxon>Bacillota</taxon>
        <taxon>Clostridia</taxon>
        <taxon>Lachnospirales</taxon>
        <taxon>Lachnospiraceae</taxon>
        <taxon>Mobilisporobacter</taxon>
    </lineage>
</organism>
<dbReference type="InterPro" id="IPR033479">
    <property type="entry name" value="dCache_1"/>
</dbReference>
<evidence type="ECO:0000313" key="15">
    <source>
        <dbReference type="EMBL" id="ROR31704.1"/>
    </source>
</evidence>
<dbReference type="EMBL" id="RJVG01000001">
    <property type="protein sequence ID" value="ROR31704.1"/>
    <property type="molecule type" value="Genomic_DNA"/>
</dbReference>
<protein>
    <recommendedName>
        <fullName evidence="3">histidine kinase</fullName>
        <ecNumber evidence="3">2.7.13.3</ecNumber>
    </recommendedName>
</protein>
<dbReference type="PANTHER" id="PTHR34220">
    <property type="entry name" value="SENSOR HISTIDINE KINASE YPDA"/>
    <property type="match status" value="1"/>
</dbReference>
<name>A0A3N1XYP3_9FIRM</name>
<evidence type="ECO:0000256" key="12">
    <source>
        <dbReference type="SAM" id="Phobius"/>
    </source>
</evidence>
<dbReference type="PROSITE" id="PS50109">
    <property type="entry name" value="HIS_KIN"/>
    <property type="match status" value="1"/>
</dbReference>
<feature type="domain" description="HAMP" evidence="14">
    <location>
        <begin position="325"/>
        <end position="377"/>
    </location>
</feature>
<dbReference type="Pfam" id="PF02743">
    <property type="entry name" value="dCache_1"/>
    <property type="match status" value="1"/>
</dbReference>
<dbReference type="Pfam" id="PF00672">
    <property type="entry name" value="HAMP"/>
    <property type="match status" value="1"/>
</dbReference>
<evidence type="ECO:0000256" key="1">
    <source>
        <dbReference type="ARBA" id="ARBA00000085"/>
    </source>
</evidence>
<evidence type="ECO:0000256" key="8">
    <source>
        <dbReference type="ARBA" id="ARBA00022777"/>
    </source>
</evidence>
<accession>A0A3N1XYP3</accession>
<dbReference type="CDD" id="cd12912">
    <property type="entry name" value="PDC2_MCP_like"/>
    <property type="match status" value="1"/>
</dbReference>
<dbReference type="Proteomes" id="UP000273083">
    <property type="component" value="Unassembled WGS sequence"/>
</dbReference>
<proteinExistence type="predicted"/>
<evidence type="ECO:0000256" key="7">
    <source>
        <dbReference type="ARBA" id="ARBA00022692"/>
    </source>
</evidence>
<dbReference type="InterPro" id="IPR003660">
    <property type="entry name" value="HAMP_dom"/>
</dbReference>
<dbReference type="CDD" id="cd06225">
    <property type="entry name" value="HAMP"/>
    <property type="match status" value="1"/>
</dbReference>
<dbReference type="Pfam" id="PF06580">
    <property type="entry name" value="His_kinase"/>
    <property type="match status" value="1"/>
</dbReference>
<keyword evidence="6" id="KW-0808">Transferase</keyword>
<keyword evidence="8 15" id="KW-0418">Kinase</keyword>
<comment type="catalytic activity">
    <reaction evidence="1">
        <text>ATP + protein L-histidine = ADP + protein N-phospho-L-histidine.</text>
        <dbReference type="EC" id="2.7.13.3"/>
    </reaction>
</comment>
<dbReference type="Pfam" id="PF02518">
    <property type="entry name" value="HATPase_c"/>
    <property type="match status" value="1"/>
</dbReference>
<dbReference type="EC" id="2.7.13.3" evidence="3"/>
<keyword evidence="10" id="KW-0902">Two-component regulatory system</keyword>
<feature type="transmembrane region" description="Helical" evidence="12">
    <location>
        <begin position="21"/>
        <end position="47"/>
    </location>
</feature>
<keyword evidence="16" id="KW-1185">Reference proteome</keyword>
<dbReference type="Gene3D" id="6.10.340.10">
    <property type="match status" value="1"/>
</dbReference>
<keyword evidence="4" id="KW-1003">Cell membrane</keyword>
<dbReference type="SMART" id="SM00387">
    <property type="entry name" value="HATPase_c"/>
    <property type="match status" value="1"/>
</dbReference>
<dbReference type="GO" id="GO:0000155">
    <property type="term" value="F:phosphorelay sensor kinase activity"/>
    <property type="evidence" value="ECO:0007669"/>
    <property type="project" value="InterPro"/>
</dbReference>
<evidence type="ECO:0000256" key="3">
    <source>
        <dbReference type="ARBA" id="ARBA00012438"/>
    </source>
</evidence>
<evidence type="ECO:0000256" key="11">
    <source>
        <dbReference type="ARBA" id="ARBA00023136"/>
    </source>
</evidence>
<evidence type="ECO:0000256" key="4">
    <source>
        <dbReference type="ARBA" id="ARBA00022475"/>
    </source>
</evidence>
<evidence type="ECO:0000256" key="2">
    <source>
        <dbReference type="ARBA" id="ARBA00004651"/>
    </source>
</evidence>
<dbReference type="PRINTS" id="PR00344">
    <property type="entry name" value="BCTRLSENSOR"/>
</dbReference>
<keyword evidence="5" id="KW-0597">Phosphoprotein</keyword>
<evidence type="ECO:0000313" key="16">
    <source>
        <dbReference type="Proteomes" id="UP000273083"/>
    </source>
</evidence>
<evidence type="ECO:0000259" key="14">
    <source>
        <dbReference type="PROSITE" id="PS50885"/>
    </source>
</evidence>
<dbReference type="InterPro" id="IPR050640">
    <property type="entry name" value="Bact_2-comp_sensor_kinase"/>
</dbReference>
<comment type="caution">
    <text evidence="15">The sequence shown here is derived from an EMBL/GenBank/DDBJ whole genome shotgun (WGS) entry which is preliminary data.</text>
</comment>
<evidence type="ECO:0000256" key="9">
    <source>
        <dbReference type="ARBA" id="ARBA00022989"/>
    </source>
</evidence>
<dbReference type="InterPro" id="IPR010559">
    <property type="entry name" value="Sig_transdc_His_kin_internal"/>
</dbReference>
<keyword evidence="9 12" id="KW-1133">Transmembrane helix</keyword>
<dbReference type="SUPFAM" id="SSF55874">
    <property type="entry name" value="ATPase domain of HSP90 chaperone/DNA topoisomerase II/histidine kinase"/>
    <property type="match status" value="1"/>
</dbReference>
<comment type="subcellular location">
    <subcellularLocation>
        <location evidence="2">Cell membrane</location>
        <topology evidence="2">Multi-pass membrane protein</topology>
    </subcellularLocation>
</comment>
<dbReference type="RefSeq" id="WP_330510793.1">
    <property type="nucleotide sequence ID" value="NZ_RJVG01000001.1"/>
</dbReference>
<evidence type="ECO:0000259" key="13">
    <source>
        <dbReference type="PROSITE" id="PS50109"/>
    </source>
</evidence>
<keyword evidence="7 12" id="KW-0812">Transmembrane</keyword>
<dbReference type="PANTHER" id="PTHR34220:SF7">
    <property type="entry name" value="SENSOR HISTIDINE KINASE YPDA"/>
    <property type="match status" value="1"/>
</dbReference>
<dbReference type="Gene3D" id="3.30.450.20">
    <property type="entry name" value="PAS domain"/>
    <property type="match status" value="1"/>
</dbReference>
<dbReference type="GO" id="GO:0005886">
    <property type="term" value="C:plasma membrane"/>
    <property type="evidence" value="ECO:0007669"/>
    <property type="project" value="UniProtKB-SubCell"/>
</dbReference>
<feature type="domain" description="Histidine kinase" evidence="13">
    <location>
        <begin position="484"/>
        <end position="592"/>
    </location>
</feature>
<dbReference type="Gene3D" id="3.30.565.10">
    <property type="entry name" value="Histidine kinase-like ATPase, C-terminal domain"/>
    <property type="match status" value="1"/>
</dbReference>